<name>A0A8J6H916_TENMO</name>
<evidence type="ECO:0000313" key="12">
    <source>
        <dbReference type="Proteomes" id="UP000719412"/>
    </source>
</evidence>
<dbReference type="GO" id="GO:0045165">
    <property type="term" value="P:cell fate commitment"/>
    <property type="evidence" value="ECO:0007669"/>
    <property type="project" value="TreeGrafter"/>
</dbReference>
<evidence type="ECO:0000256" key="3">
    <source>
        <dbReference type="ARBA" id="ARBA00022473"/>
    </source>
</evidence>
<keyword evidence="4" id="KW-0964">Secreted</keyword>
<proteinExistence type="inferred from homology"/>
<keyword evidence="7" id="KW-1015">Disulfide bond</keyword>
<keyword evidence="5" id="KW-0272">Extracellular matrix</keyword>
<dbReference type="Proteomes" id="UP000719412">
    <property type="component" value="Unassembled WGS sequence"/>
</dbReference>
<keyword evidence="6 10" id="KW-0879">Wnt signaling pathway</keyword>
<dbReference type="PANTHER" id="PTHR12027:SF112">
    <property type="entry name" value="PROTEIN WNT-2"/>
    <property type="match status" value="1"/>
</dbReference>
<dbReference type="GO" id="GO:0005109">
    <property type="term" value="F:frizzled binding"/>
    <property type="evidence" value="ECO:0007669"/>
    <property type="project" value="TreeGrafter"/>
</dbReference>
<sequence>MYDTQENTPELLGFEICSDCVFKTASHLNRRIFKVCQSEAALLCVEKCSPLVRTGLSATKKEKTNLKHTIPSWVYGVITLGSEVFCSRIPGLTSRQRDMCRSSPDAMVAVGDGIRLATTECKYQFRHQRWNCTGIDNPTSFGHVVIVGKAKPCVFAFGSERKGDWVTVAIGLIALH</sequence>
<dbReference type="EMBL" id="JABDTM020027786">
    <property type="protein sequence ID" value="KAH0809996.1"/>
    <property type="molecule type" value="Genomic_DNA"/>
</dbReference>
<evidence type="ECO:0000256" key="7">
    <source>
        <dbReference type="ARBA" id="ARBA00023157"/>
    </source>
</evidence>
<evidence type="ECO:0000256" key="8">
    <source>
        <dbReference type="ARBA" id="ARBA00023180"/>
    </source>
</evidence>
<gene>
    <name evidence="11" type="ORF">GEV33_012795</name>
</gene>
<comment type="similarity">
    <text evidence="2 10">Belongs to the Wnt family.</text>
</comment>
<dbReference type="GO" id="GO:0005615">
    <property type="term" value="C:extracellular space"/>
    <property type="evidence" value="ECO:0007669"/>
    <property type="project" value="TreeGrafter"/>
</dbReference>
<evidence type="ECO:0000256" key="4">
    <source>
        <dbReference type="ARBA" id="ARBA00022525"/>
    </source>
</evidence>
<keyword evidence="3 10" id="KW-0217">Developmental protein</keyword>
<evidence type="ECO:0000256" key="9">
    <source>
        <dbReference type="ARBA" id="ARBA00023288"/>
    </source>
</evidence>
<dbReference type="Pfam" id="PF00110">
    <property type="entry name" value="wnt"/>
    <property type="match status" value="1"/>
</dbReference>
<keyword evidence="12" id="KW-1185">Reference proteome</keyword>
<reference evidence="11" key="1">
    <citation type="journal article" date="2020" name="J Insects Food Feed">
        <title>The yellow mealworm (Tenebrio molitor) genome: a resource for the emerging insects as food and feed industry.</title>
        <authorList>
            <person name="Eriksson T."/>
            <person name="Andere A."/>
            <person name="Kelstrup H."/>
            <person name="Emery V."/>
            <person name="Picard C."/>
        </authorList>
    </citation>
    <scope>NUCLEOTIDE SEQUENCE</scope>
    <source>
        <strain evidence="11">Stoneville</strain>
        <tissue evidence="11">Whole head</tissue>
    </source>
</reference>
<dbReference type="GO" id="GO:0005125">
    <property type="term" value="F:cytokine activity"/>
    <property type="evidence" value="ECO:0007669"/>
    <property type="project" value="TreeGrafter"/>
</dbReference>
<keyword evidence="9" id="KW-0449">Lipoprotein</keyword>
<evidence type="ECO:0000256" key="1">
    <source>
        <dbReference type="ARBA" id="ARBA00004498"/>
    </source>
</evidence>
<comment type="function">
    <text evidence="10">Ligand for members of the frizzled family of seven transmembrane receptors.</text>
</comment>
<protein>
    <recommendedName>
        <fullName evidence="10">Protein Wnt</fullName>
    </recommendedName>
</protein>
<evidence type="ECO:0000256" key="6">
    <source>
        <dbReference type="ARBA" id="ARBA00022687"/>
    </source>
</evidence>
<dbReference type="GO" id="GO:0030182">
    <property type="term" value="P:neuron differentiation"/>
    <property type="evidence" value="ECO:0007669"/>
    <property type="project" value="TreeGrafter"/>
</dbReference>
<accession>A0A8J6H916</accession>
<keyword evidence="8" id="KW-0325">Glycoprotein</keyword>
<dbReference type="GO" id="GO:0060070">
    <property type="term" value="P:canonical Wnt signaling pathway"/>
    <property type="evidence" value="ECO:0007669"/>
    <property type="project" value="TreeGrafter"/>
</dbReference>
<evidence type="ECO:0000256" key="2">
    <source>
        <dbReference type="ARBA" id="ARBA00005683"/>
    </source>
</evidence>
<comment type="caution">
    <text evidence="11">The sequence shown here is derived from an EMBL/GenBank/DDBJ whole genome shotgun (WGS) entry which is preliminary data.</text>
</comment>
<dbReference type="AlphaFoldDB" id="A0A8J6H916"/>
<dbReference type="GO" id="GO:0046330">
    <property type="term" value="P:positive regulation of JNK cascade"/>
    <property type="evidence" value="ECO:0007669"/>
    <property type="project" value="TreeGrafter"/>
</dbReference>
<evidence type="ECO:0000256" key="10">
    <source>
        <dbReference type="RuleBase" id="RU003500"/>
    </source>
</evidence>
<reference evidence="11" key="2">
    <citation type="submission" date="2021-08" db="EMBL/GenBank/DDBJ databases">
        <authorList>
            <person name="Eriksson T."/>
        </authorList>
    </citation>
    <scope>NUCLEOTIDE SEQUENCE</scope>
    <source>
        <strain evidence="11">Stoneville</strain>
        <tissue evidence="11">Whole head</tissue>
    </source>
</reference>
<dbReference type="PANTHER" id="PTHR12027">
    <property type="entry name" value="WNT RELATED"/>
    <property type="match status" value="1"/>
</dbReference>
<evidence type="ECO:0000256" key="5">
    <source>
        <dbReference type="ARBA" id="ARBA00022530"/>
    </source>
</evidence>
<evidence type="ECO:0000313" key="11">
    <source>
        <dbReference type="EMBL" id="KAH0809996.1"/>
    </source>
</evidence>
<comment type="subcellular location">
    <subcellularLocation>
        <location evidence="1 10">Secreted</location>
        <location evidence="1 10">Extracellular space</location>
        <location evidence="1 10">Extracellular matrix</location>
    </subcellularLocation>
</comment>
<organism evidence="11 12">
    <name type="scientific">Tenebrio molitor</name>
    <name type="common">Yellow mealworm beetle</name>
    <dbReference type="NCBI Taxonomy" id="7067"/>
    <lineage>
        <taxon>Eukaryota</taxon>
        <taxon>Metazoa</taxon>
        <taxon>Ecdysozoa</taxon>
        <taxon>Arthropoda</taxon>
        <taxon>Hexapoda</taxon>
        <taxon>Insecta</taxon>
        <taxon>Pterygota</taxon>
        <taxon>Neoptera</taxon>
        <taxon>Endopterygota</taxon>
        <taxon>Coleoptera</taxon>
        <taxon>Polyphaga</taxon>
        <taxon>Cucujiformia</taxon>
        <taxon>Tenebrionidae</taxon>
        <taxon>Tenebrio</taxon>
    </lineage>
</organism>
<dbReference type="InterPro" id="IPR005817">
    <property type="entry name" value="Wnt"/>
</dbReference>